<feature type="domain" description="Transposase IS4-like" evidence="1">
    <location>
        <begin position="128"/>
        <end position="352"/>
    </location>
</feature>
<dbReference type="Pfam" id="PF13006">
    <property type="entry name" value="Nterm_IS4"/>
    <property type="match status" value="1"/>
</dbReference>
<dbReference type="GO" id="GO:0004803">
    <property type="term" value="F:transposase activity"/>
    <property type="evidence" value="ECO:0007669"/>
    <property type="project" value="InterPro"/>
</dbReference>
<evidence type="ECO:0000313" key="3">
    <source>
        <dbReference type="EMBL" id="GEK57093.1"/>
    </source>
</evidence>
<keyword evidence="4" id="KW-1185">Reference proteome</keyword>
<dbReference type="InterPro" id="IPR047952">
    <property type="entry name" value="Transpos_IS4"/>
</dbReference>
<feature type="domain" description="Transposase IS4 N-terminal" evidence="2">
    <location>
        <begin position="20"/>
        <end position="109"/>
    </location>
</feature>
<protein>
    <submittedName>
        <fullName evidence="3">IS4 family transposase</fullName>
    </submittedName>
</protein>
<accession>A0A510Y1N2</accession>
<dbReference type="GO" id="GO:0006313">
    <property type="term" value="P:DNA transposition"/>
    <property type="evidence" value="ECO:0007669"/>
    <property type="project" value="InterPro"/>
</dbReference>
<sequence length="441" mass="50296">MQLTTALSLANGYAPNSEGLGQLSDFLCSDFIKQCAETAGVATIRRRRLPVEMAVWTVICMSLYREDPLWSIVSKLGLALPGKKELVAPSAVVQARQRLGAGAVKEVFEQSQKMWNKDANHPTWCGLSLLGVDGVIWRTPDTQENHQEFSAWKNQHGDTAFPQVRMVCLMELTSHLLLGSAFDSCRSSEMVLAEDLIEVTPDNSLTLFDRGFYSLGLLNRWHHAGKNRHWLQPMRKGTQYEVVRSLGRQDKLIKLKTTAQARKKFADLPMDIEVRLVTKTIKGKEVNILTSLSDPMRFPKAEIVDLYSDRWEIELGYREMKQTLLNSHFTLRSKKPDMIAQELWGIMLSYNLLRYQMVKMAQKKPGLYAKHLSFTTCAISIINLIHTMFIENAGRIPKSIEQLQAQVEHHILPIKRERAYPRCVKPKPSKYSNKKRQSVVN</sequence>
<proteinExistence type="predicted"/>
<evidence type="ECO:0000259" key="2">
    <source>
        <dbReference type="Pfam" id="PF13006"/>
    </source>
</evidence>
<name>A0A510Y1N2_9GAMM</name>
<dbReference type="PANTHER" id="PTHR37529">
    <property type="entry name" value="TRANSPOSASE INSG FOR INSERTION SEQUENCE ELEMENT IS4-RELATED"/>
    <property type="match status" value="1"/>
</dbReference>
<dbReference type="RefSeq" id="WP_089346385.1">
    <property type="nucleotide sequence ID" value="NZ_BJUM01000091.1"/>
</dbReference>
<dbReference type="InterPro" id="IPR024473">
    <property type="entry name" value="Transposases_IS4_N"/>
</dbReference>
<dbReference type="SUPFAM" id="SSF53098">
    <property type="entry name" value="Ribonuclease H-like"/>
    <property type="match status" value="1"/>
</dbReference>
<evidence type="ECO:0000313" key="4">
    <source>
        <dbReference type="Proteomes" id="UP000321419"/>
    </source>
</evidence>
<gene>
    <name evidence="3" type="primary">tnpA</name>
    <name evidence="3" type="ORF">PES01_39380</name>
</gene>
<comment type="caution">
    <text evidence="3">The sequence shown here is derived from an EMBL/GenBank/DDBJ whole genome shotgun (WGS) entry which is preliminary data.</text>
</comment>
<reference evidence="3 4" key="1">
    <citation type="submission" date="2019-07" db="EMBL/GenBank/DDBJ databases">
        <title>Whole genome shotgun sequence of Pseudoalteromonas espejiana NBRC 102222.</title>
        <authorList>
            <person name="Hosoyama A."/>
            <person name="Uohara A."/>
            <person name="Ohji S."/>
            <person name="Ichikawa N."/>
        </authorList>
    </citation>
    <scope>NUCLEOTIDE SEQUENCE [LARGE SCALE GENOMIC DNA]</scope>
    <source>
        <strain evidence="3 4">NBRC 102222</strain>
    </source>
</reference>
<dbReference type="InterPro" id="IPR002559">
    <property type="entry name" value="Transposase_11"/>
</dbReference>
<dbReference type="AlphaFoldDB" id="A0A510Y1N2"/>
<dbReference type="Pfam" id="PF01609">
    <property type="entry name" value="DDE_Tnp_1"/>
    <property type="match status" value="1"/>
</dbReference>
<dbReference type="InterPro" id="IPR012337">
    <property type="entry name" value="RNaseH-like_sf"/>
</dbReference>
<dbReference type="OrthoDB" id="9796012at2"/>
<organism evidence="3 4">
    <name type="scientific">Pseudoalteromonas espejiana</name>
    <dbReference type="NCBI Taxonomy" id="28107"/>
    <lineage>
        <taxon>Bacteria</taxon>
        <taxon>Pseudomonadati</taxon>
        <taxon>Pseudomonadota</taxon>
        <taxon>Gammaproteobacteria</taxon>
        <taxon>Alteromonadales</taxon>
        <taxon>Pseudoalteromonadaceae</taxon>
        <taxon>Pseudoalteromonas</taxon>
    </lineage>
</organism>
<dbReference type="Proteomes" id="UP000321419">
    <property type="component" value="Unassembled WGS sequence"/>
</dbReference>
<dbReference type="GO" id="GO:0003677">
    <property type="term" value="F:DNA binding"/>
    <property type="evidence" value="ECO:0007669"/>
    <property type="project" value="InterPro"/>
</dbReference>
<dbReference type="NCBIfam" id="NF033592">
    <property type="entry name" value="transpos_IS4_1"/>
    <property type="match status" value="1"/>
</dbReference>
<evidence type="ECO:0000259" key="1">
    <source>
        <dbReference type="Pfam" id="PF01609"/>
    </source>
</evidence>
<dbReference type="EMBL" id="BJUM01000091">
    <property type="protein sequence ID" value="GEK57093.1"/>
    <property type="molecule type" value="Genomic_DNA"/>
</dbReference>
<dbReference type="PANTHER" id="PTHR37529:SF1">
    <property type="entry name" value="TRANSPOSASE INSG FOR INSERTION SEQUENCE ELEMENT IS4-RELATED"/>
    <property type="match status" value="1"/>
</dbReference>